<evidence type="ECO:0000313" key="4">
    <source>
        <dbReference type="Proteomes" id="UP000052020"/>
    </source>
</evidence>
<dbReference type="InterPro" id="IPR041489">
    <property type="entry name" value="PDZ_6"/>
</dbReference>
<dbReference type="GO" id="GO:0016052">
    <property type="term" value="P:carbohydrate catabolic process"/>
    <property type="evidence" value="ECO:0007669"/>
    <property type="project" value="InterPro"/>
</dbReference>
<gene>
    <name evidence="3" type="ORF">AMK68_01650</name>
</gene>
<evidence type="ECO:0000259" key="2">
    <source>
        <dbReference type="PROSITE" id="PS50106"/>
    </source>
</evidence>
<dbReference type="SUPFAM" id="SSF50156">
    <property type="entry name" value="PDZ domain-like"/>
    <property type="match status" value="1"/>
</dbReference>
<dbReference type="AlphaFoldDB" id="A0A0S7XPV8"/>
<feature type="signal peptide" evidence="1">
    <location>
        <begin position="1"/>
        <end position="22"/>
    </location>
</feature>
<feature type="chain" id="PRO_5006640181" description="PDZ domain-containing protein" evidence="1">
    <location>
        <begin position="23"/>
        <end position="486"/>
    </location>
</feature>
<dbReference type="Gene3D" id="2.60.40.1190">
    <property type="match status" value="1"/>
</dbReference>
<dbReference type="InterPro" id="IPR001478">
    <property type="entry name" value="PDZ"/>
</dbReference>
<protein>
    <recommendedName>
        <fullName evidence="2">PDZ domain-containing protein</fullName>
    </recommendedName>
</protein>
<reference evidence="3 4" key="1">
    <citation type="journal article" date="2015" name="Microbiome">
        <title>Genomic resolution of linkages in carbon, nitrogen, and sulfur cycling among widespread estuary sediment bacteria.</title>
        <authorList>
            <person name="Baker B.J."/>
            <person name="Lazar C.S."/>
            <person name="Teske A.P."/>
            <person name="Dick G.J."/>
        </authorList>
    </citation>
    <scope>NUCLEOTIDE SEQUENCE [LARGE SCALE GENOMIC DNA]</scope>
    <source>
        <strain evidence="3">DG_56</strain>
    </source>
</reference>
<comment type="caution">
    <text evidence="3">The sequence shown here is derived from an EMBL/GenBank/DDBJ whole genome shotgun (WGS) entry which is preliminary data.</text>
</comment>
<evidence type="ECO:0000256" key="1">
    <source>
        <dbReference type="SAM" id="SignalP"/>
    </source>
</evidence>
<dbReference type="PROSITE" id="PS50106">
    <property type="entry name" value="PDZ"/>
    <property type="match status" value="1"/>
</dbReference>
<dbReference type="GO" id="GO:0030246">
    <property type="term" value="F:carbohydrate binding"/>
    <property type="evidence" value="ECO:0007669"/>
    <property type="project" value="InterPro"/>
</dbReference>
<dbReference type="InterPro" id="IPR010502">
    <property type="entry name" value="Carb-bd_dom_fam9"/>
</dbReference>
<proteinExistence type="predicted"/>
<organism evidence="3 4">
    <name type="scientific">candidate division KD3-62 bacterium DG_56</name>
    <dbReference type="NCBI Taxonomy" id="1704032"/>
    <lineage>
        <taxon>Bacteria</taxon>
        <taxon>candidate division KD3-62</taxon>
    </lineage>
</organism>
<dbReference type="EMBL" id="LIZY01000026">
    <property type="protein sequence ID" value="KPJ64455.1"/>
    <property type="molecule type" value="Genomic_DNA"/>
</dbReference>
<name>A0A0S7XPV8_9BACT</name>
<dbReference type="Pfam" id="PF06452">
    <property type="entry name" value="CBM9_1"/>
    <property type="match status" value="1"/>
</dbReference>
<keyword evidence="1" id="KW-0732">Signal</keyword>
<dbReference type="InterPro" id="IPR036034">
    <property type="entry name" value="PDZ_sf"/>
</dbReference>
<dbReference type="SUPFAM" id="SSF49344">
    <property type="entry name" value="CBD9-like"/>
    <property type="match status" value="1"/>
</dbReference>
<dbReference type="Pfam" id="PF17820">
    <property type="entry name" value="PDZ_6"/>
    <property type="match status" value="1"/>
</dbReference>
<evidence type="ECO:0000313" key="3">
    <source>
        <dbReference type="EMBL" id="KPJ64455.1"/>
    </source>
</evidence>
<dbReference type="SMART" id="SM00228">
    <property type="entry name" value="PDZ"/>
    <property type="match status" value="1"/>
</dbReference>
<dbReference type="GO" id="GO:0004553">
    <property type="term" value="F:hydrolase activity, hydrolyzing O-glycosyl compounds"/>
    <property type="evidence" value="ECO:0007669"/>
    <property type="project" value="InterPro"/>
</dbReference>
<feature type="domain" description="PDZ" evidence="2">
    <location>
        <begin position="98"/>
        <end position="169"/>
    </location>
</feature>
<dbReference type="Proteomes" id="UP000052020">
    <property type="component" value="Unassembled WGS sequence"/>
</dbReference>
<sequence>MGSSRIALACLLVSFAGGLCLAQEELPWSDRRVPRGLTITVEEVPGPGIADRATEPTDYHIARVDEIATDAAFDDWGRAEWVEMSRDAHYFADNTRMTVTIEVPEGATPTDDHWYLGFSYDQMDPDYEEKYALDEFFDYRGVVVTAVAPGSPAAEADLREGDVIFEMDGGKTAWAYQVYRTIERLGQSPGPQTIALQIQRNGRDHIGGPDDLSARFAFLVDDATLYFAAEVTDDIHAQEMDDWDLWRNDCIQIGFDPTLARFDDHYGEDGHEIGFALKDGEAVAWRWKGRRDHPDGVMREVDAAIKRQGGRTLYEAAMPLSELAPLSPDMWPHCGMNVLVNDSDDGVARKGRLELRPGAITKNKQMDRFADFEFAPSLDASKISFAWYWDYRLQPTGKAAFTVAARSPTPTTVRIVARLESWDGGRRADLEPAFAEEVVLPVTAEPREWRLETSTRSQPGEYRVEWVAYDPEGAVVARRGIPLVIQ</sequence>
<accession>A0A0S7XPV8</accession>